<comment type="caution">
    <text evidence="1">The sequence shown here is derived from an EMBL/GenBank/DDBJ whole genome shotgun (WGS) entry which is preliminary data.</text>
</comment>
<dbReference type="InterPro" id="IPR012337">
    <property type="entry name" value="RNaseH-like_sf"/>
</dbReference>
<evidence type="ECO:0000313" key="1">
    <source>
        <dbReference type="EMBL" id="KAK3540737.1"/>
    </source>
</evidence>
<reference evidence="1" key="1">
    <citation type="submission" date="2023-06" db="EMBL/GenBank/DDBJ databases">
        <title>Male Hemibagrus guttatus genome.</title>
        <authorList>
            <person name="Bian C."/>
        </authorList>
    </citation>
    <scope>NUCLEOTIDE SEQUENCE</scope>
    <source>
        <strain evidence="1">Male_cb2023</strain>
        <tissue evidence="1">Muscle</tissue>
    </source>
</reference>
<sequence length="145" mass="16520">NSQRSRLQIPPSLLSAKDECWPIKLKQCCRDILRWPRLDKDIEQLVRDCTPCLLSGKTSPPPLPPLGSLPWPTQPWDHIHLDICRELHDVPHHLRFLVVVYDLHSKWPEVAPVGSVTSSSIIAFLESLGPAKHSDDRQWPSNDVC</sequence>
<dbReference type="EMBL" id="JAUCMX010000007">
    <property type="protein sequence ID" value="KAK3540737.1"/>
    <property type="molecule type" value="Genomic_DNA"/>
</dbReference>
<dbReference type="InterPro" id="IPR050951">
    <property type="entry name" value="Retrovirus_Pol_polyprotein"/>
</dbReference>
<evidence type="ECO:0008006" key="3">
    <source>
        <dbReference type="Google" id="ProtNLM"/>
    </source>
</evidence>
<evidence type="ECO:0000313" key="2">
    <source>
        <dbReference type="Proteomes" id="UP001274896"/>
    </source>
</evidence>
<dbReference type="PANTHER" id="PTHR37984">
    <property type="entry name" value="PROTEIN CBG26694"/>
    <property type="match status" value="1"/>
</dbReference>
<gene>
    <name evidence="1" type="ORF">QTP70_034791</name>
</gene>
<keyword evidence="2" id="KW-1185">Reference proteome</keyword>
<dbReference type="PANTHER" id="PTHR37984:SF15">
    <property type="entry name" value="INTEGRASE CATALYTIC DOMAIN-CONTAINING PROTEIN"/>
    <property type="match status" value="1"/>
</dbReference>
<protein>
    <recommendedName>
        <fullName evidence="3">Integrase zinc-binding domain-containing protein</fullName>
    </recommendedName>
</protein>
<organism evidence="1 2">
    <name type="scientific">Hemibagrus guttatus</name>
    <dbReference type="NCBI Taxonomy" id="175788"/>
    <lineage>
        <taxon>Eukaryota</taxon>
        <taxon>Metazoa</taxon>
        <taxon>Chordata</taxon>
        <taxon>Craniata</taxon>
        <taxon>Vertebrata</taxon>
        <taxon>Euteleostomi</taxon>
        <taxon>Actinopterygii</taxon>
        <taxon>Neopterygii</taxon>
        <taxon>Teleostei</taxon>
        <taxon>Ostariophysi</taxon>
        <taxon>Siluriformes</taxon>
        <taxon>Bagridae</taxon>
        <taxon>Hemibagrus</taxon>
    </lineage>
</organism>
<accession>A0AAE0R3V8</accession>
<proteinExistence type="predicted"/>
<dbReference type="InterPro" id="IPR036397">
    <property type="entry name" value="RNaseH_sf"/>
</dbReference>
<dbReference type="AlphaFoldDB" id="A0AAE0R3V8"/>
<dbReference type="Proteomes" id="UP001274896">
    <property type="component" value="Unassembled WGS sequence"/>
</dbReference>
<dbReference type="SUPFAM" id="SSF53098">
    <property type="entry name" value="Ribonuclease H-like"/>
    <property type="match status" value="1"/>
</dbReference>
<dbReference type="GO" id="GO:0003676">
    <property type="term" value="F:nucleic acid binding"/>
    <property type="evidence" value="ECO:0007669"/>
    <property type="project" value="InterPro"/>
</dbReference>
<dbReference type="Gene3D" id="3.30.420.10">
    <property type="entry name" value="Ribonuclease H-like superfamily/Ribonuclease H"/>
    <property type="match status" value="1"/>
</dbReference>
<name>A0AAE0R3V8_9TELE</name>
<feature type="non-terminal residue" evidence="1">
    <location>
        <position position="1"/>
    </location>
</feature>